<reference evidence="2 3" key="1">
    <citation type="submission" date="2019-02" db="EMBL/GenBank/DDBJ databases">
        <authorList>
            <person name="Khodamoradi S."/>
            <person name="Hahnke R.L."/>
            <person name="Kaempfer P."/>
            <person name="Schumann P."/>
            <person name="Rohde M."/>
            <person name="Steinert M."/>
            <person name="Luzhetskyy A."/>
            <person name="Wink J."/>
            <person name="Ruckert C."/>
        </authorList>
    </citation>
    <scope>NUCLEOTIDE SEQUENCE [LARGE SCALE GENOMIC DNA]</scope>
    <source>
        <strain evidence="2 3">M2</strain>
    </source>
</reference>
<dbReference type="EMBL" id="CP036455">
    <property type="protein sequence ID" value="QBI53665.1"/>
    <property type="molecule type" value="Genomic_DNA"/>
</dbReference>
<evidence type="ECO:0000259" key="1">
    <source>
        <dbReference type="Pfam" id="PF04149"/>
    </source>
</evidence>
<organism evidence="2 3">
    <name type="scientific">Streptomonospora litoralis</name>
    <dbReference type="NCBI Taxonomy" id="2498135"/>
    <lineage>
        <taxon>Bacteria</taxon>
        <taxon>Bacillati</taxon>
        <taxon>Actinomycetota</taxon>
        <taxon>Actinomycetes</taxon>
        <taxon>Streptosporangiales</taxon>
        <taxon>Nocardiopsidaceae</taxon>
        <taxon>Streptomonospora</taxon>
    </lineage>
</organism>
<accession>A0A4P6PZN6</accession>
<evidence type="ECO:0000313" key="2">
    <source>
        <dbReference type="EMBL" id="QBI53665.1"/>
    </source>
</evidence>
<dbReference type="Pfam" id="PF04149">
    <property type="entry name" value="DUF397"/>
    <property type="match status" value="2"/>
</dbReference>
<dbReference type="Proteomes" id="UP000292235">
    <property type="component" value="Chromosome"/>
</dbReference>
<evidence type="ECO:0000313" key="3">
    <source>
        <dbReference type="Proteomes" id="UP000292235"/>
    </source>
</evidence>
<sequence>MNENPAVWHKSSYSGGSTGNCMEVGWHKSSYSNGGANCVEVATSQPAILVRDTQHRPLGHLDFPADEWTAFLHAAKAADL</sequence>
<dbReference type="InterPro" id="IPR007278">
    <property type="entry name" value="DUF397"/>
</dbReference>
<gene>
    <name evidence="2" type="ORF">EKD16_09355</name>
</gene>
<dbReference type="OrthoDB" id="3436700at2"/>
<feature type="domain" description="DUF397" evidence="1">
    <location>
        <begin position="25"/>
        <end position="76"/>
    </location>
</feature>
<dbReference type="RefSeq" id="WP_131097983.1">
    <property type="nucleotide sequence ID" value="NZ_CP036455.1"/>
</dbReference>
<proteinExistence type="predicted"/>
<keyword evidence="3" id="KW-1185">Reference proteome</keyword>
<dbReference type="KEGG" id="strr:EKD16_09355"/>
<dbReference type="AlphaFoldDB" id="A0A4P6PZN6"/>
<protein>
    <recommendedName>
        <fullName evidence="1">DUF397 domain-containing protein</fullName>
    </recommendedName>
</protein>
<name>A0A4P6PZN6_9ACTN</name>
<feature type="domain" description="DUF397" evidence="1">
    <location>
        <begin position="6"/>
        <end position="24"/>
    </location>
</feature>